<evidence type="ECO:0000313" key="1">
    <source>
        <dbReference type="EMBL" id="PLC12826.1"/>
    </source>
</evidence>
<gene>
    <name evidence="1" type="ORF">AUQ48_12055</name>
</gene>
<sequence length="385" mass="41558">MVVPGVPAGRHIMRGAVLGACAGAVLMAFTHRASSLELGLLVGVVLEVLRAWVRGDLLEERPSGKTVAGLLRTPTPAREGRDRAVRGTHRCRRRAERPTTGAGGVRVGAMTDVPYELMTAAQAADALDAFLRERATALGALRATVSAAADDVVVLDGTPDSVGPLWAWITDRVSELGVTAAALEEDPTRSSWPSWARHGRLVDPHPPAESLALVDGFVSYLAEVITDLAPQARWRVGEHRIADHPLLNYPVLASDHHQIFLPGIPLFSAYQSAHGRTPTTGDEMRVHVGRTVDALHGHGPEAAAIEEPLVTVVAEVDCFDVGLREDIPAAHPQVVEELIAELADRDGVASVHRYGLAALVVDVPDWDELRLKLWLTLWLQRHLPR</sequence>
<accession>A0A2N4T3Q4</accession>
<comment type="caution">
    <text evidence="1">The sequence shown here is derived from an EMBL/GenBank/DDBJ whole genome shotgun (WGS) entry which is preliminary data.</text>
</comment>
<dbReference type="Proteomes" id="UP000234632">
    <property type="component" value="Unassembled WGS sequence"/>
</dbReference>
<evidence type="ECO:0000313" key="2">
    <source>
        <dbReference type="Proteomes" id="UP000234632"/>
    </source>
</evidence>
<reference evidence="1 2" key="1">
    <citation type="submission" date="2015-12" db="EMBL/GenBank/DDBJ databases">
        <authorList>
            <person name="Shamseldin A."/>
            <person name="Moawad H."/>
            <person name="Abd El-Rahim W.M."/>
            <person name="Sadowsky M.J."/>
        </authorList>
    </citation>
    <scope>NUCLEOTIDE SEQUENCE [LARGE SCALE GENOMIC DNA]</scope>
    <source>
        <strain evidence="1 2">S43</strain>
    </source>
</reference>
<dbReference type="EMBL" id="LOMZ01000001">
    <property type="protein sequence ID" value="PLC12826.1"/>
    <property type="molecule type" value="Genomic_DNA"/>
</dbReference>
<proteinExistence type="predicted"/>
<name>A0A2N4T3Q4_9MICC</name>
<dbReference type="AlphaFoldDB" id="A0A2N4T3Q4"/>
<protein>
    <submittedName>
        <fullName evidence="1">Uncharacterized protein</fullName>
    </submittedName>
</protein>
<organism evidence="1 2">
    <name type="scientific">Kocuria flava</name>
    <dbReference type="NCBI Taxonomy" id="446860"/>
    <lineage>
        <taxon>Bacteria</taxon>
        <taxon>Bacillati</taxon>
        <taxon>Actinomycetota</taxon>
        <taxon>Actinomycetes</taxon>
        <taxon>Micrococcales</taxon>
        <taxon>Micrococcaceae</taxon>
        <taxon>Kocuria</taxon>
    </lineage>
</organism>